<feature type="compositionally biased region" description="Low complexity" evidence="11">
    <location>
        <begin position="683"/>
        <end position="752"/>
    </location>
</feature>
<dbReference type="EMBL" id="CAJEWN010000044">
    <property type="protein sequence ID" value="CAD2149585.1"/>
    <property type="molecule type" value="Genomic_DNA"/>
</dbReference>
<comment type="similarity">
    <text evidence="2 10">Belongs to the peptidase M14 family.</text>
</comment>
<comment type="caution">
    <text evidence="13">The sequence shown here is derived from an EMBL/GenBank/DDBJ whole genome shotgun (WGS) entry which is preliminary data.</text>
</comment>
<evidence type="ECO:0000313" key="14">
    <source>
        <dbReference type="Proteomes" id="UP000580250"/>
    </source>
</evidence>
<evidence type="ECO:0000256" key="3">
    <source>
        <dbReference type="ARBA" id="ARBA00022645"/>
    </source>
</evidence>
<evidence type="ECO:0000256" key="7">
    <source>
        <dbReference type="ARBA" id="ARBA00022801"/>
    </source>
</evidence>
<dbReference type="Pfam" id="PF00246">
    <property type="entry name" value="Peptidase_M14"/>
    <property type="match status" value="1"/>
</dbReference>
<dbReference type="SMART" id="SM00631">
    <property type="entry name" value="Zn_pept"/>
    <property type="match status" value="1"/>
</dbReference>
<feature type="region of interest" description="Disordered" evidence="11">
    <location>
        <begin position="927"/>
        <end position="946"/>
    </location>
</feature>
<evidence type="ECO:0000256" key="9">
    <source>
        <dbReference type="ARBA" id="ARBA00023049"/>
    </source>
</evidence>
<keyword evidence="7" id="KW-0378">Hydrolase</keyword>
<evidence type="ECO:0000256" key="5">
    <source>
        <dbReference type="ARBA" id="ARBA00022723"/>
    </source>
</evidence>
<feature type="compositionally biased region" description="Low complexity" evidence="11">
    <location>
        <begin position="598"/>
        <end position="674"/>
    </location>
</feature>
<feature type="region of interest" description="Disordered" evidence="11">
    <location>
        <begin position="813"/>
        <end position="849"/>
    </location>
</feature>
<proteinExistence type="inferred from homology"/>
<accession>A0A6V7U8H9</accession>
<feature type="active site" description="Proton donor/acceptor" evidence="10">
    <location>
        <position position="408"/>
    </location>
</feature>
<dbReference type="GO" id="GO:0008270">
    <property type="term" value="F:zinc ion binding"/>
    <property type="evidence" value="ECO:0007669"/>
    <property type="project" value="InterPro"/>
</dbReference>
<evidence type="ECO:0000256" key="4">
    <source>
        <dbReference type="ARBA" id="ARBA00022670"/>
    </source>
</evidence>
<keyword evidence="4" id="KW-0645">Protease</keyword>
<keyword evidence="8" id="KW-0862">Zinc</keyword>
<dbReference type="InterPro" id="IPR000834">
    <property type="entry name" value="Peptidase_M14"/>
</dbReference>
<feature type="compositionally biased region" description="Basic and acidic residues" evidence="11">
    <location>
        <begin position="813"/>
        <end position="846"/>
    </location>
</feature>
<evidence type="ECO:0000256" key="10">
    <source>
        <dbReference type="PROSITE-ProRule" id="PRU01379"/>
    </source>
</evidence>
<dbReference type="GO" id="GO:0005615">
    <property type="term" value="C:extracellular space"/>
    <property type="evidence" value="ECO:0007669"/>
    <property type="project" value="TreeGrafter"/>
</dbReference>
<dbReference type="GO" id="GO:0006508">
    <property type="term" value="P:proteolysis"/>
    <property type="evidence" value="ECO:0007669"/>
    <property type="project" value="UniProtKB-KW"/>
</dbReference>
<dbReference type="GO" id="GO:0004181">
    <property type="term" value="F:metallocarboxypeptidase activity"/>
    <property type="evidence" value="ECO:0007669"/>
    <property type="project" value="InterPro"/>
</dbReference>
<protein>
    <recommendedName>
        <fullName evidence="12">Peptidase M14 domain-containing protein</fullName>
    </recommendedName>
</protein>
<feature type="region of interest" description="Disordered" evidence="11">
    <location>
        <begin position="55"/>
        <end position="75"/>
    </location>
</feature>
<keyword evidence="5" id="KW-0479">Metal-binding</keyword>
<dbReference type="Proteomes" id="UP000580250">
    <property type="component" value="Unassembled WGS sequence"/>
</dbReference>
<dbReference type="SUPFAM" id="SSF53187">
    <property type="entry name" value="Zn-dependent exopeptidases"/>
    <property type="match status" value="1"/>
</dbReference>
<dbReference type="FunFam" id="3.40.630.10:FF:000084">
    <property type="entry name" value="Carboxypeptidase B2"/>
    <property type="match status" value="1"/>
</dbReference>
<keyword evidence="3" id="KW-0121">Carboxypeptidase</keyword>
<dbReference type="AlphaFoldDB" id="A0A6V7U8H9"/>
<name>A0A6V7U8H9_MELEN</name>
<evidence type="ECO:0000259" key="12">
    <source>
        <dbReference type="PROSITE" id="PS52035"/>
    </source>
</evidence>
<dbReference type="OrthoDB" id="3626597at2759"/>
<evidence type="ECO:0000256" key="8">
    <source>
        <dbReference type="ARBA" id="ARBA00022833"/>
    </source>
</evidence>
<dbReference type="PANTHER" id="PTHR11705">
    <property type="entry name" value="PROTEASE FAMILY M14 CARBOXYPEPTIDASE A,B"/>
    <property type="match status" value="1"/>
</dbReference>
<dbReference type="PROSITE" id="PS52035">
    <property type="entry name" value="PEPTIDASE_M14"/>
    <property type="match status" value="1"/>
</dbReference>
<gene>
    <name evidence="13" type="ORF">MENT_LOCUS9727</name>
</gene>
<evidence type="ECO:0000256" key="6">
    <source>
        <dbReference type="ARBA" id="ARBA00022729"/>
    </source>
</evidence>
<evidence type="ECO:0000256" key="1">
    <source>
        <dbReference type="ARBA" id="ARBA00001947"/>
    </source>
</evidence>
<evidence type="ECO:0000256" key="11">
    <source>
        <dbReference type="SAM" id="MobiDB-lite"/>
    </source>
</evidence>
<keyword evidence="6" id="KW-0732">Signal</keyword>
<dbReference type="PRINTS" id="PR00765">
    <property type="entry name" value="CRBOXYPTASEA"/>
</dbReference>
<sequence>MVSPSGMIIFEQFLEEHPSLNFEITIEDVQNLIIKNELHPKLEWRKRKKFKKGGRQSWEYSSEEENEEELNLHRKRRSDLPSKFEQLRGVQYPFGEYTNYNEMVRYMRTLEFYYPHLVQLLQIGTTHEGRSIEGVKIGIDINPSASDFEQNHNEFVNKTQKRQKRAFWIDGNMHAREWASSHTALFIINQLIASYGKDTFLTKALEQIDFYIVPCANPDGFEFSRSSINPKVSRKNFSHLKNYFSIRLWRKNRSPEQCTRTWNGLLCCRGVDLNRNFDFHWAETGSSLNACSNLYSGKRAFSEPESRALAEFLKNNNEEEGERVFYAFMTLHTYAQMWIHPFSHEYHTYPSDAEDLKNVALRATERLEQIYGTHYRIGTGADLLAPASGGSDDWAKETLGIKYVYLVELRPKLELSNGFILNQDELIPTAIETFEAIKEVIRAVMSEPNESFEMKNTTETSIGLANETLKLEEDEEGKINSTGFTNDLKQYTENNNSTVEMFESTLLETSSLGMTENQTETITTPLTTMEKVKESEQYTQHTTESFDFLIGIGEEKVNVSSFSLSPQFLFPLFTIPKIQTIPIGSGFGDEQKREEPDLPTTSFSTSTNSLLSKDQLESIETTETTSSENIEATSSSSTESSSTPQTSSSTPQTSSSTPQTSSSIITDETSSSEIVINLEEDPTSTTTISSSTTTSSSSELSTSISTTISEMSEITTSRSSSRIKTTTNRTTVSSSTPTSSSSTSRTTPTSATLPIPPIPIPKQYTPIKFVAFDEEKIELKPLNDLKKYQNSRSSTNSVNFPIFDNDVELAIENDKESGEDGKMTTREKEEPDKLLEQETEQNEKLKQYNNTQTGKTAENVLETTSTRSSATTVPSVSEMVNNTTAKLPHLWMKTQKIFTLPWVQTRRLSLAKLLRIQKIPTLTTTPLNTSTTTTTTTSTSTKLPNNITPTTKLATMLFTAVDQVEEKNELEFTISPPQLISPPIHPKLYLAPKFLSSAFSSSNEENFCCLHKIGNNGQIKGIPLKGASAINLLKSALLEQTTTTKIPLITTTEMLTSNNDDEIVQIMPKKCSDKKLVILQFVKLWFFTNSDYYNDYYSELQF</sequence>
<keyword evidence="9" id="KW-0482">Metalloprotease</keyword>
<reference evidence="13 14" key="1">
    <citation type="submission" date="2020-08" db="EMBL/GenBank/DDBJ databases">
        <authorList>
            <person name="Koutsovoulos G."/>
            <person name="Danchin GJ E."/>
        </authorList>
    </citation>
    <scope>NUCLEOTIDE SEQUENCE [LARGE SCALE GENOMIC DNA]</scope>
</reference>
<evidence type="ECO:0000313" key="13">
    <source>
        <dbReference type="EMBL" id="CAD2149585.1"/>
    </source>
</evidence>
<evidence type="ECO:0000256" key="2">
    <source>
        <dbReference type="ARBA" id="ARBA00005988"/>
    </source>
</evidence>
<dbReference type="Gene3D" id="3.40.630.10">
    <property type="entry name" value="Zn peptidases"/>
    <property type="match status" value="1"/>
</dbReference>
<feature type="domain" description="Peptidase M14" evidence="12">
    <location>
        <begin position="96"/>
        <end position="444"/>
    </location>
</feature>
<organism evidence="13 14">
    <name type="scientific">Meloidogyne enterolobii</name>
    <name type="common">Root-knot nematode worm</name>
    <name type="synonym">Meloidogyne mayaguensis</name>
    <dbReference type="NCBI Taxonomy" id="390850"/>
    <lineage>
        <taxon>Eukaryota</taxon>
        <taxon>Metazoa</taxon>
        <taxon>Ecdysozoa</taxon>
        <taxon>Nematoda</taxon>
        <taxon>Chromadorea</taxon>
        <taxon>Rhabditida</taxon>
        <taxon>Tylenchina</taxon>
        <taxon>Tylenchomorpha</taxon>
        <taxon>Tylenchoidea</taxon>
        <taxon>Meloidogynidae</taxon>
        <taxon>Meloidogyninae</taxon>
        <taxon>Meloidogyne</taxon>
    </lineage>
</organism>
<dbReference type="PANTHER" id="PTHR11705:SF51">
    <property type="entry name" value="CARBOXYPEPTIDASE SURO-1-RELATED"/>
    <property type="match status" value="1"/>
</dbReference>
<dbReference type="CDD" id="cd03860">
    <property type="entry name" value="M14_CP_A-B_like"/>
    <property type="match status" value="1"/>
</dbReference>
<feature type="region of interest" description="Disordered" evidence="11">
    <location>
        <begin position="585"/>
        <end position="758"/>
    </location>
</feature>
<comment type="cofactor">
    <cofactor evidence="1">
        <name>Zn(2+)</name>
        <dbReference type="ChEBI" id="CHEBI:29105"/>
    </cofactor>
</comment>